<dbReference type="EMBL" id="CP094326">
    <property type="protein sequence ID" value="UNY98777.1"/>
    <property type="molecule type" value="Genomic_DNA"/>
</dbReference>
<sequence length="340" mass="38739">MEHQINLAGIENQPTSTARMSKEMMENAVDQMNKISEEDYAKIMGMVKVCKREWRSLLHKTPDDYGMKGWEDIYFQADDGVPLNGWYIPAKGGESDKLVIFNHALPMSRAGFQGHMGEPWSGFEAVEIDFVIQMKHLTDAGYNVLAYDIRNHGQSGTANDGMCGIGLLEWRDCVGVKKYVDEHPRLNKMKVALYSQCMGGCSQYVAIDKQPELFENVKCMCSPLVPSMRSIYNAFSKLLGVSEYLDLLDFELIRAGGFTRDEMDPKLYTKNIKMPLLMWQVKNDAWVENPGDAEATFATIPSKEKELFWIEGTTHRFKDGYNYFGRTPEKVLAFLDSHMK</sequence>
<protein>
    <submittedName>
        <fullName evidence="1">Alpha/beta hydrolase</fullName>
    </submittedName>
</protein>
<dbReference type="SUPFAM" id="SSF53474">
    <property type="entry name" value="alpha/beta-Hydrolases"/>
    <property type="match status" value="1"/>
</dbReference>
<dbReference type="Gene3D" id="3.40.50.1820">
    <property type="entry name" value="alpha/beta hydrolase"/>
    <property type="match status" value="1"/>
</dbReference>
<accession>A0ABY3YME8</accession>
<evidence type="ECO:0000313" key="1">
    <source>
        <dbReference type="EMBL" id="UNY98777.1"/>
    </source>
</evidence>
<proteinExistence type="predicted"/>
<dbReference type="InterPro" id="IPR029058">
    <property type="entry name" value="AB_hydrolase_fold"/>
</dbReference>
<keyword evidence="1" id="KW-0378">Hydrolase</keyword>
<reference evidence="1 2" key="1">
    <citation type="journal article" date="2018" name="Int. J. Syst. Evol. Microbiol.">
        <title>Zhouia spongiae sp. nov., isolated from a marine sponge.</title>
        <authorList>
            <person name="Zhuang L."/>
            <person name="Lin B."/>
            <person name="Qin F."/>
            <person name="Luo L."/>
        </authorList>
    </citation>
    <scope>NUCLEOTIDE SEQUENCE [LARGE SCALE GENOMIC DNA]</scope>
    <source>
        <strain evidence="1 2">HN-Y44</strain>
    </source>
</reference>
<evidence type="ECO:0000313" key="2">
    <source>
        <dbReference type="Proteomes" id="UP000829476"/>
    </source>
</evidence>
<dbReference type="Proteomes" id="UP000829476">
    <property type="component" value="Chromosome"/>
</dbReference>
<organism evidence="1 2">
    <name type="scientific">Zhouia spongiae</name>
    <dbReference type="NCBI Taxonomy" id="2202721"/>
    <lineage>
        <taxon>Bacteria</taxon>
        <taxon>Pseudomonadati</taxon>
        <taxon>Bacteroidota</taxon>
        <taxon>Flavobacteriia</taxon>
        <taxon>Flavobacteriales</taxon>
        <taxon>Flavobacteriaceae</taxon>
        <taxon>Zhouia</taxon>
    </lineage>
</organism>
<gene>
    <name evidence="1" type="ORF">MQE36_00125</name>
</gene>
<name>A0ABY3YME8_9FLAO</name>
<dbReference type="RefSeq" id="WP_242937183.1">
    <property type="nucleotide sequence ID" value="NZ_CP094326.1"/>
</dbReference>
<keyword evidence="2" id="KW-1185">Reference proteome</keyword>
<dbReference type="GO" id="GO:0016787">
    <property type="term" value="F:hydrolase activity"/>
    <property type="evidence" value="ECO:0007669"/>
    <property type="project" value="UniProtKB-KW"/>
</dbReference>